<keyword evidence="2" id="KW-0866">Nonsense-mediated mRNA decay</keyword>
<dbReference type="GO" id="GO:0000184">
    <property type="term" value="P:nuclear-transcribed mRNA catabolic process, nonsense-mediated decay"/>
    <property type="evidence" value="ECO:0007669"/>
    <property type="project" value="UniProtKB-KW"/>
</dbReference>
<dbReference type="AlphaFoldDB" id="A0AAN8Z4G2"/>
<sequence length="412" mass="45208">MAKMRTSRGSPISLHGNDGDERGIRCENYSSSTDPIPAPHSPAPRILLAKPGLVTSGPVPGKLVRGGGDDDSLSLCSRLPPSGSLNLLSDSWDFHFDRVLPFLTDNTEFTVIGVIGPPGVGKSTILNELYGFDAISSGLPPFAVQSEESRAMARHCTNGIEPRISVFSTFVLAEMMRPDGSSTVSVLSGESLSAELAHELMGIQVVSEGVNNSNMWRLMLRVDLLKHGIPDPSAVTHYHLQGSNSGPEKENKDKDHGGGEEYMAAPVFVHTTLQGQDISLQRSLQLKKALSRYFISTSFMRGSRNRNAGKWQRHSSVSPPTLTNDADLDTLNVVLIPQKCRDDSPRALYESHLSSLWKLRDQVLSMNCPSFARTMSERDWLKNSAKTWELVKNTLIIAEYCKTLQSSGTFRR</sequence>
<accession>A0AAN8Z4G2</accession>
<evidence type="ECO:0000256" key="3">
    <source>
        <dbReference type="SAM" id="MobiDB-lite"/>
    </source>
</evidence>
<reference evidence="4 5" key="1">
    <citation type="submission" date="2023-12" db="EMBL/GenBank/DDBJ databases">
        <title>A high-quality genome assembly for Dillenia turbinata (Dilleniales).</title>
        <authorList>
            <person name="Chanderbali A."/>
        </authorList>
    </citation>
    <scope>NUCLEOTIDE SEQUENCE [LARGE SCALE GENOMIC DNA]</scope>
    <source>
        <strain evidence="4">LSX21</strain>
        <tissue evidence="4">Leaf</tissue>
    </source>
</reference>
<evidence type="ECO:0008006" key="6">
    <source>
        <dbReference type="Google" id="ProtNLM"/>
    </source>
</evidence>
<protein>
    <recommendedName>
        <fullName evidence="6">Protein SMG9-like</fullName>
    </recommendedName>
</protein>
<proteinExistence type="inferred from homology"/>
<dbReference type="PANTHER" id="PTHR14270">
    <property type="entry name" value="NONSENSE-MEDIATED MRNA DECAY FACTOR SMG9"/>
    <property type="match status" value="1"/>
</dbReference>
<evidence type="ECO:0000256" key="2">
    <source>
        <dbReference type="ARBA" id="ARBA00023161"/>
    </source>
</evidence>
<comment type="similarity">
    <text evidence="1">Belongs to the SMG9 family.</text>
</comment>
<dbReference type="InterPro" id="IPR039177">
    <property type="entry name" value="SMG9"/>
</dbReference>
<evidence type="ECO:0000256" key="1">
    <source>
        <dbReference type="ARBA" id="ARBA00007712"/>
    </source>
</evidence>
<dbReference type="Proteomes" id="UP001370490">
    <property type="component" value="Unassembled WGS sequence"/>
</dbReference>
<dbReference type="PANTHER" id="PTHR14270:SF0">
    <property type="entry name" value="NONSENSE-MEDIATED MRNA DECAY FACTOR SMG9"/>
    <property type="match status" value="1"/>
</dbReference>
<name>A0AAN8Z4G2_9MAGN</name>
<feature type="region of interest" description="Disordered" evidence="3">
    <location>
        <begin position="1"/>
        <end position="40"/>
    </location>
</feature>
<evidence type="ECO:0000313" key="5">
    <source>
        <dbReference type="Proteomes" id="UP001370490"/>
    </source>
</evidence>
<gene>
    <name evidence="4" type="ORF">RJ641_007878</name>
</gene>
<feature type="compositionally biased region" description="Basic and acidic residues" evidence="3">
    <location>
        <begin position="247"/>
        <end position="259"/>
    </location>
</feature>
<feature type="region of interest" description="Disordered" evidence="3">
    <location>
        <begin position="236"/>
        <end position="259"/>
    </location>
</feature>
<dbReference type="InterPro" id="IPR027417">
    <property type="entry name" value="P-loop_NTPase"/>
</dbReference>
<organism evidence="4 5">
    <name type="scientific">Dillenia turbinata</name>
    <dbReference type="NCBI Taxonomy" id="194707"/>
    <lineage>
        <taxon>Eukaryota</taxon>
        <taxon>Viridiplantae</taxon>
        <taxon>Streptophyta</taxon>
        <taxon>Embryophyta</taxon>
        <taxon>Tracheophyta</taxon>
        <taxon>Spermatophyta</taxon>
        <taxon>Magnoliopsida</taxon>
        <taxon>eudicotyledons</taxon>
        <taxon>Gunneridae</taxon>
        <taxon>Pentapetalae</taxon>
        <taxon>Dilleniales</taxon>
        <taxon>Dilleniaceae</taxon>
        <taxon>Dillenia</taxon>
    </lineage>
</organism>
<comment type="caution">
    <text evidence="4">The sequence shown here is derived from an EMBL/GenBank/DDBJ whole genome shotgun (WGS) entry which is preliminary data.</text>
</comment>
<dbReference type="EMBL" id="JBAMMX010000015">
    <property type="protein sequence ID" value="KAK6926159.1"/>
    <property type="molecule type" value="Genomic_DNA"/>
</dbReference>
<keyword evidence="5" id="KW-1185">Reference proteome</keyword>
<evidence type="ECO:0000313" key="4">
    <source>
        <dbReference type="EMBL" id="KAK6926159.1"/>
    </source>
</evidence>
<dbReference type="SUPFAM" id="SSF52540">
    <property type="entry name" value="P-loop containing nucleoside triphosphate hydrolases"/>
    <property type="match status" value="1"/>
</dbReference>